<dbReference type="OrthoDB" id="851990at2"/>
<dbReference type="InterPro" id="IPR024404">
    <property type="entry name" value="Lipid-bd_put"/>
</dbReference>
<evidence type="ECO:0000313" key="2">
    <source>
        <dbReference type="Proteomes" id="UP000293562"/>
    </source>
</evidence>
<evidence type="ECO:0000313" key="1">
    <source>
        <dbReference type="EMBL" id="RZT96959.1"/>
    </source>
</evidence>
<dbReference type="EMBL" id="SHKN01000001">
    <property type="protein sequence ID" value="RZT96959.1"/>
    <property type="molecule type" value="Genomic_DNA"/>
</dbReference>
<sequence length="216" mass="23730">MKKLLYILVVGLIGLTACNDDIEIWDSAVLDYSGTYVVDLTDVDGNVHHDMIEIYNTAANVENEVIIDDHNGTIELRSKFSLDGDFSNFKSKSIDFADLALNENAIADAKPETAPTGLDQTASPETWYIKAAITEGKILPKGMTTEAGNVADSIYMKVVLYSGTVNFKSASVPTEYRANPDVEEFEWVFVDVAHDATKDETVVISGNRYTGFPEDD</sequence>
<keyword evidence="1" id="KW-0378">Hydrolase</keyword>
<dbReference type="Gene3D" id="2.40.128.220">
    <property type="match status" value="1"/>
</dbReference>
<dbReference type="Proteomes" id="UP000293562">
    <property type="component" value="Unassembled WGS sequence"/>
</dbReference>
<dbReference type="Pfam" id="PF12888">
    <property type="entry name" value="Lipid_bd"/>
    <property type="match status" value="1"/>
</dbReference>
<reference evidence="1 2" key="1">
    <citation type="submission" date="2019-02" db="EMBL/GenBank/DDBJ databases">
        <title>Genomic Encyclopedia of Type Strains, Phase IV (KMG-IV): sequencing the most valuable type-strain genomes for metagenomic binning, comparative biology and taxonomic classification.</title>
        <authorList>
            <person name="Goeker M."/>
        </authorList>
    </citation>
    <scope>NUCLEOTIDE SEQUENCE [LARGE SCALE GENOMIC DNA]</scope>
    <source>
        <strain evidence="1 2">DSM 28825</strain>
    </source>
</reference>
<dbReference type="InterPro" id="IPR038668">
    <property type="entry name" value="Lipid-bd_sf"/>
</dbReference>
<protein>
    <submittedName>
        <fullName evidence="1">Lipid-binding putative hydrolase</fullName>
    </submittedName>
</protein>
<dbReference type="PROSITE" id="PS51257">
    <property type="entry name" value="PROKAR_LIPOPROTEIN"/>
    <property type="match status" value="1"/>
</dbReference>
<dbReference type="RefSeq" id="WP_130307032.1">
    <property type="nucleotide sequence ID" value="NZ_SHKN01000001.1"/>
</dbReference>
<comment type="caution">
    <text evidence="1">The sequence shown here is derived from an EMBL/GenBank/DDBJ whole genome shotgun (WGS) entry which is preliminary data.</text>
</comment>
<organism evidence="1 2">
    <name type="scientific">Ancylomarina subtilis</name>
    <dbReference type="NCBI Taxonomy" id="1639035"/>
    <lineage>
        <taxon>Bacteria</taxon>
        <taxon>Pseudomonadati</taxon>
        <taxon>Bacteroidota</taxon>
        <taxon>Bacteroidia</taxon>
        <taxon>Marinilabiliales</taxon>
        <taxon>Marinifilaceae</taxon>
        <taxon>Ancylomarina</taxon>
    </lineage>
</organism>
<dbReference type="AlphaFoldDB" id="A0A4Q7VL65"/>
<dbReference type="GO" id="GO:0016787">
    <property type="term" value="F:hydrolase activity"/>
    <property type="evidence" value="ECO:0007669"/>
    <property type="project" value="UniProtKB-KW"/>
</dbReference>
<keyword evidence="2" id="KW-1185">Reference proteome</keyword>
<gene>
    <name evidence="1" type="ORF">EV201_1615</name>
</gene>
<proteinExistence type="predicted"/>
<accession>A0A4Q7VL65</accession>
<name>A0A4Q7VL65_9BACT</name>